<dbReference type="Gene3D" id="1.10.246.120">
    <property type="match status" value="1"/>
</dbReference>
<dbReference type="SUPFAM" id="SSF109993">
    <property type="entry name" value="VPS9 domain"/>
    <property type="match status" value="1"/>
</dbReference>
<dbReference type="PANTHER" id="PTHR23101">
    <property type="entry name" value="RAB GDP/GTP EXCHANGE FACTOR"/>
    <property type="match status" value="1"/>
</dbReference>
<dbReference type="GO" id="GO:0016192">
    <property type="term" value="P:vesicle-mediated transport"/>
    <property type="evidence" value="ECO:0007669"/>
    <property type="project" value="InterPro"/>
</dbReference>
<dbReference type="EMBL" id="FR824389">
    <property type="protein sequence ID" value="CCA26068.1"/>
    <property type="molecule type" value="Genomic_DNA"/>
</dbReference>
<dbReference type="AlphaFoldDB" id="F0WX76"/>
<evidence type="ECO:0000313" key="3">
    <source>
        <dbReference type="EMBL" id="CCA26068.1"/>
    </source>
</evidence>
<protein>
    <submittedName>
        <fullName evidence="3">Uncharacterized protein AlNc14C344G10834</fullName>
    </submittedName>
</protein>
<evidence type="ECO:0000259" key="2">
    <source>
        <dbReference type="PROSITE" id="PS51205"/>
    </source>
</evidence>
<dbReference type="GO" id="GO:0005829">
    <property type="term" value="C:cytosol"/>
    <property type="evidence" value="ECO:0007669"/>
    <property type="project" value="TreeGrafter"/>
</dbReference>
<dbReference type="InterPro" id="IPR003123">
    <property type="entry name" value="VPS9"/>
</dbReference>
<feature type="compositionally biased region" description="Basic and acidic residues" evidence="1">
    <location>
        <begin position="32"/>
        <end position="42"/>
    </location>
</feature>
<feature type="region of interest" description="Disordered" evidence="1">
    <location>
        <begin position="1"/>
        <end position="47"/>
    </location>
</feature>
<feature type="domain" description="VPS9" evidence="2">
    <location>
        <begin position="312"/>
        <end position="466"/>
    </location>
</feature>
<dbReference type="SMART" id="SM00167">
    <property type="entry name" value="VPS9"/>
    <property type="match status" value="1"/>
</dbReference>
<sequence>MRSLWGRKSSGNSNDDPLSGHKFYESNGNQRDSAKSSVDTRLRQSHSSFTLSDNRREELLLAARKNRFAWVDTIPSTLPNALLESNEDLLSSTEVIKERKRLVSSSHNRLVQEIESDVLAYLDRIRAFQHEMHEGWPSTSNSSIQSTIPSMILTRSILDEADSMKFELNQFKTDLLLRRERYWKDVADLNSELQLTEQERAPFFLLAFREFIAFLKDPSVCDIVYNIQCFVHEFTTRAREERTGERIHEFITKITPVIRKHPVYNTNADMTLFFKLESEKLEYGHQFVHEILEAFLMEKLYPSVYGGCVSLETEDAVLYERIESLQFIQFHHIDLPTIEEADAIMLQRWDALVVQVREFVVRISPRRKMDCLLEVCRVLTSFVTDWLQTSGSPKSTKTRSPLAADEFLPAFIFLVLQANPVGLKQAIAYVFEFRHPSQLVSESRYFLTHLLGSIEFLETLNFSQLTITEEEFRQGLAHQRKNNLCLTKAPEARKSANLSSNSSSEIDVLSIRFKRLQLSSQSDQCNPK</sequence>
<dbReference type="GO" id="GO:0005085">
    <property type="term" value="F:guanyl-nucleotide exchange factor activity"/>
    <property type="evidence" value="ECO:0007669"/>
    <property type="project" value="InterPro"/>
</dbReference>
<name>F0WX76_9STRA</name>
<dbReference type="GO" id="GO:0031267">
    <property type="term" value="F:small GTPase binding"/>
    <property type="evidence" value="ECO:0007669"/>
    <property type="project" value="TreeGrafter"/>
</dbReference>
<dbReference type="Gene3D" id="1.20.1050.80">
    <property type="entry name" value="VPS9 domain"/>
    <property type="match status" value="1"/>
</dbReference>
<dbReference type="InterPro" id="IPR045046">
    <property type="entry name" value="Vps9-like"/>
</dbReference>
<dbReference type="PANTHER" id="PTHR23101:SF25">
    <property type="entry name" value="GTPASE-ACTIVATING PROTEIN AND VPS9 DOMAIN-CONTAINING PROTEIN 1"/>
    <property type="match status" value="1"/>
</dbReference>
<gene>
    <name evidence="3" type="primary">AlNc14C344G10834</name>
    <name evidence="3" type="ORF">ALNC14_122120</name>
</gene>
<dbReference type="PROSITE" id="PS51205">
    <property type="entry name" value="VPS9"/>
    <property type="match status" value="1"/>
</dbReference>
<reference evidence="3" key="2">
    <citation type="submission" date="2011-02" db="EMBL/GenBank/DDBJ databases">
        <authorList>
            <person name="MacLean D."/>
        </authorList>
    </citation>
    <scope>NUCLEOTIDE SEQUENCE</scope>
</reference>
<accession>F0WX76</accession>
<proteinExistence type="predicted"/>
<dbReference type="GO" id="GO:0030139">
    <property type="term" value="C:endocytic vesicle"/>
    <property type="evidence" value="ECO:0007669"/>
    <property type="project" value="TreeGrafter"/>
</dbReference>
<dbReference type="HOGENOM" id="CLU_035568_0_0_1"/>
<reference evidence="3" key="1">
    <citation type="journal article" date="2011" name="PLoS Biol.">
        <title>Gene gain and loss during evolution of obligate parasitism in the white rust pathogen of Arabidopsis thaliana.</title>
        <authorList>
            <person name="Kemen E."/>
            <person name="Gardiner A."/>
            <person name="Schultz-Larsen T."/>
            <person name="Kemen A.C."/>
            <person name="Balmuth A.L."/>
            <person name="Robert-Seilaniantz A."/>
            <person name="Bailey K."/>
            <person name="Holub E."/>
            <person name="Studholme D.J."/>
            <person name="Maclean D."/>
            <person name="Jones J.D."/>
        </authorList>
    </citation>
    <scope>NUCLEOTIDE SEQUENCE</scope>
</reference>
<dbReference type="InterPro" id="IPR037191">
    <property type="entry name" value="VPS9_dom_sf"/>
</dbReference>
<organism evidence="3">
    <name type="scientific">Albugo laibachii Nc14</name>
    <dbReference type="NCBI Taxonomy" id="890382"/>
    <lineage>
        <taxon>Eukaryota</taxon>
        <taxon>Sar</taxon>
        <taxon>Stramenopiles</taxon>
        <taxon>Oomycota</taxon>
        <taxon>Peronosporomycetes</taxon>
        <taxon>Albuginales</taxon>
        <taxon>Albuginaceae</taxon>
        <taxon>Albugo</taxon>
    </lineage>
</organism>
<dbReference type="Pfam" id="PF02204">
    <property type="entry name" value="VPS9"/>
    <property type="match status" value="1"/>
</dbReference>
<evidence type="ECO:0000256" key="1">
    <source>
        <dbReference type="SAM" id="MobiDB-lite"/>
    </source>
</evidence>